<evidence type="ECO:0000256" key="1">
    <source>
        <dbReference type="SAM" id="MobiDB-lite"/>
    </source>
</evidence>
<feature type="region of interest" description="Disordered" evidence="1">
    <location>
        <begin position="1"/>
        <end position="45"/>
    </location>
</feature>
<comment type="caution">
    <text evidence="2">The sequence shown here is derived from an EMBL/GenBank/DDBJ whole genome shotgun (WGS) entry which is preliminary data.</text>
</comment>
<evidence type="ECO:0000313" key="3">
    <source>
        <dbReference type="Proteomes" id="UP001140949"/>
    </source>
</evidence>
<reference evidence="2" key="1">
    <citation type="journal article" date="2023" name="GigaByte">
        <title>Genome assembly of the bearded iris, Iris pallida Lam.</title>
        <authorList>
            <person name="Bruccoleri R.E."/>
            <person name="Oakeley E.J."/>
            <person name="Faust A.M.E."/>
            <person name="Altorfer M."/>
            <person name="Dessus-Babus S."/>
            <person name="Burckhardt D."/>
            <person name="Oertli M."/>
            <person name="Naumann U."/>
            <person name="Petersen F."/>
            <person name="Wong J."/>
        </authorList>
    </citation>
    <scope>NUCLEOTIDE SEQUENCE</scope>
    <source>
        <strain evidence="2">GSM-AAB239-AS_SAM_17_03QT</strain>
    </source>
</reference>
<organism evidence="2 3">
    <name type="scientific">Iris pallida</name>
    <name type="common">Sweet iris</name>
    <dbReference type="NCBI Taxonomy" id="29817"/>
    <lineage>
        <taxon>Eukaryota</taxon>
        <taxon>Viridiplantae</taxon>
        <taxon>Streptophyta</taxon>
        <taxon>Embryophyta</taxon>
        <taxon>Tracheophyta</taxon>
        <taxon>Spermatophyta</taxon>
        <taxon>Magnoliopsida</taxon>
        <taxon>Liliopsida</taxon>
        <taxon>Asparagales</taxon>
        <taxon>Iridaceae</taxon>
        <taxon>Iridoideae</taxon>
        <taxon>Irideae</taxon>
        <taxon>Iris</taxon>
    </lineage>
</organism>
<sequence length="66" mass="7445">MMMVDRRWSRGKMGATTRSSRLRRRAWGCGDEDDGGGTGGSKRQTRAWLREVGMVGVMRTARNRGE</sequence>
<protein>
    <submittedName>
        <fullName evidence="2">Pollen-specific leucine-rich repeat extensin-like protein 3</fullName>
    </submittedName>
</protein>
<evidence type="ECO:0000313" key="2">
    <source>
        <dbReference type="EMBL" id="KAJ6837451.1"/>
    </source>
</evidence>
<gene>
    <name evidence="2" type="ORF">M6B38_120900</name>
</gene>
<dbReference type="AlphaFoldDB" id="A0AAX6HA64"/>
<reference evidence="2" key="2">
    <citation type="submission" date="2023-04" db="EMBL/GenBank/DDBJ databases">
        <authorList>
            <person name="Bruccoleri R.E."/>
            <person name="Oakeley E.J."/>
            <person name="Faust A.-M."/>
            <person name="Dessus-Babus S."/>
            <person name="Altorfer M."/>
            <person name="Burckhardt D."/>
            <person name="Oertli M."/>
            <person name="Naumann U."/>
            <person name="Petersen F."/>
            <person name="Wong J."/>
        </authorList>
    </citation>
    <scope>NUCLEOTIDE SEQUENCE</scope>
    <source>
        <strain evidence="2">GSM-AAB239-AS_SAM_17_03QT</strain>
        <tissue evidence="2">Leaf</tissue>
    </source>
</reference>
<proteinExistence type="predicted"/>
<name>A0AAX6HA64_IRIPA</name>
<dbReference type="EMBL" id="JANAVB010011397">
    <property type="protein sequence ID" value="KAJ6837451.1"/>
    <property type="molecule type" value="Genomic_DNA"/>
</dbReference>
<keyword evidence="3" id="KW-1185">Reference proteome</keyword>
<accession>A0AAX6HA64</accession>
<dbReference type="Proteomes" id="UP001140949">
    <property type="component" value="Unassembled WGS sequence"/>
</dbReference>